<dbReference type="Gene3D" id="1.25.40.10">
    <property type="entry name" value="Tetratricopeptide repeat domain"/>
    <property type="match status" value="1"/>
</dbReference>
<organism evidence="2 3">
    <name type="scientific">Chondromyces apiculatus DSM 436</name>
    <dbReference type="NCBI Taxonomy" id="1192034"/>
    <lineage>
        <taxon>Bacteria</taxon>
        <taxon>Pseudomonadati</taxon>
        <taxon>Myxococcota</taxon>
        <taxon>Polyangia</taxon>
        <taxon>Polyangiales</taxon>
        <taxon>Polyangiaceae</taxon>
        <taxon>Chondromyces</taxon>
    </lineage>
</organism>
<dbReference type="SUPFAM" id="SSF48452">
    <property type="entry name" value="TPR-like"/>
    <property type="match status" value="1"/>
</dbReference>
<gene>
    <name evidence="2" type="ORF">CAP_8593</name>
</gene>
<protein>
    <submittedName>
        <fullName evidence="2">Uncharacterized protein</fullName>
    </submittedName>
</protein>
<comment type="caution">
    <text evidence="2">The sequence shown here is derived from an EMBL/GenBank/DDBJ whole genome shotgun (WGS) entry which is preliminary data.</text>
</comment>
<accession>A0A017SX40</accession>
<reference evidence="2 3" key="1">
    <citation type="submission" date="2013-05" db="EMBL/GenBank/DDBJ databases">
        <title>Genome assembly of Chondromyces apiculatus DSM 436.</title>
        <authorList>
            <person name="Sharma G."/>
            <person name="Khatri I."/>
            <person name="Kaur C."/>
            <person name="Mayilraj S."/>
            <person name="Subramanian S."/>
        </authorList>
    </citation>
    <scope>NUCLEOTIDE SEQUENCE [LARGE SCALE GENOMIC DNA]</scope>
    <source>
        <strain evidence="2 3">DSM 436</strain>
    </source>
</reference>
<feature type="repeat" description="TPR" evidence="1">
    <location>
        <begin position="65"/>
        <end position="98"/>
    </location>
</feature>
<evidence type="ECO:0000313" key="2">
    <source>
        <dbReference type="EMBL" id="EYF01170.1"/>
    </source>
</evidence>
<sequence>MRRPGGLRSVRGTWVHTVAGARVAVLTGLMALVVLVSAGGGAWAAPPEAAPQTSALSPARRLDEAKTLFRRGNVLLEAGDEEGALDHFLRSRELVPSYQNTRNAASCLDKLGRFDEALEMYEALIAGFRDQLSETDRAQLAARMADISRRTGRLVIPSKIDGEVFVDGRPRGRLPLERPLRLLTGWRRLRVISEGHLPYETIVDVRHGIDMSVEARLERRRSSLGFTASPAGAMDALSRGWFLEAYGGYAGGGSLGSGAESAVETVCASGTCPGVSGAVVGVRAGYLMRSGLAFELHSGYLTVASTFQRSLEIPSPDGLGAALAVYDLDHLLLLRASYLGAGVSYRMPIGWKLSGLGRLSVALASAQVADGVTGAAYTPDGAEQAPLAIQGRDQVLRATPAFVEPEIGVELAWWRLRVSLSMSMLFSPSVGPVFGDRAIGVDAVCPGPGVEYAERLACAPNKALGEEQAFGSFLLWLPKLAVGSTF</sequence>
<dbReference type="eggNOG" id="COG0457">
    <property type="taxonomic scope" value="Bacteria"/>
</dbReference>
<name>A0A017SX40_9BACT</name>
<dbReference type="Proteomes" id="UP000019678">
    <property type="component" value="Unassembled WGS sequence"/>
</dbReference>
<dbReference type="InterPro" id="IPR019734">
    <property type="entry name" value="TPR_rpt"/>
</dbReference>
<keyword evidence="1" id="KW-0802">TPR repeat</keyword>
<proteinExistence type="predicted"/>
<dbReference type="STRING" id="1192034.CAP_8593"/>
<dbReference type="EMBL" id="ASRX01000087">
    <property type="protein sequence ID" value="EYF01170.1"/>
    <property type="molecule type" value="Genomic_DNA"/>
</dbReference>
<evidence type="ECO:0000313" key="3">
    <source>
        <dbReference type="Proteomes" id="UP000019678"/>
    </source>
</evidence>
<dbReference type="PROSITE" id="PS50005">
    <property type="entry name" value="TPR"/>
    <property type="match status" value="1"/>
</dbReference>
<dbReference type="InterPro" id="IPR011990">
    <property type="entry name" value="TPR-like_helical_dom_sf"/>
</dbReference>
<dbReference type="AlphaFoldDB" id="A0A017SX40"/>
<keyword evidence="3" id="KW-1185">Reference proteome</keyword>
<evidence type="ECO:0000256" key="1">
    <source>
        <dbReference type="PROSITE-ProRule" id="PRU00339"/>
    </source>
</evidence>